<evidence type="ECO:0000256" key="7">
    <source>
        <dbReference type="RuleBase" id="RU368036"/>
    </source>
</evidence>
<dbReference type="UniPathway" id="UPA00204"/>
<evidence type="ECO:0000256" key="3">
    <source>
        <dbReference type="ARBA" id="ARBA00023315"/>
    </source>
</evidence>
<keyword evidence="7" id="KW-0317">Glutathione biosynthesis</keyword>
<dbReference type="EC" id="3.4.19.13" evidence="7"/>
<evidence type="ECO:0000313" key="9">
    <source>
        <dbReference type="EMBL" id="EMR13084.1"/>
    </source>
</evidence>
<dbReference type="PATRIC" id="fig|1286106.3.peg.1441"/>
<proteinExistence type="inferred from homology"/>
<dbReference type="GO" id="GO:0103068">
    <property type="term" value="F:leukotriene C4 gamma-glutamyl transferase activity"/>
    <property type="evidence" value="ECO:0007669"/>
    <property type="project" value="UniProtKB-EC"/>
</dbReference>
<gene>
    <name evidence="9" type="ORF">MPL1_07179</name>
</gene>
<feature type="binding site" evidence="6">
    <location>
        <position position="483"/>
    </location>
    <ligand>
        <name>L-glutamate</name>
        <dbReference type="ChEBI" id="CHEBI:29985"/>
    </ligand>
</feature>
<dbReference type="GO" id="GO:0006750">
    <property type="term" value="P:glutathione biosynthetic process"/>
    <property type="evidence" value="ECO:0007669"/>
    <property type="project" value="UniProtKB-KW"/>
</dbReference>
<reference evidence="9 10" key="1">
    <citation type="journal article" date="2013" name="Genome Announc.">
        <title>Draft Genome Sequence of Methylophaga lonarensis MPLT, a Haloalkaliphilic (Non-Methane-Utilizing) Methylotroph.</title>
        <authorList>
            <person name="Shetty S.A."/>
            <person name="Marathe N.P."/>
            <person name="Munot H."/>
            <person name="Antony C.P."/>
            <person name="Dhotre D.P."/>
            <person name="Murrell J.C."/>
            <person name="Shouche Y.S."/>
        </authorList>
    </citation>
    <scope>NUCLEOTIDE SEQUENCE [LARGE SCALE GENOMIC DNA]</scope>
    <source>
        <strain evidence="9 10">MPL</strain>
    </source>
</reference>
<sequence length="586" mass="63227">MPNSIVNKNCSEKNKIGPHCVTNSRHKLSGLLALLLCSQLLLFPKITVADPAQAAVASAHPLATEAGISILEAGGNAFDAAIAVAAALAVVEPAGSGLGGGGFWLLHQQSSNQQIMIDSRETAPGAAHRDMYLNEDGEVVREWSLDGPLSAAIPGTPAALHHLAENYGQLPLEVSLAPAIKHAREGFPVSPRYQRFSNFRLAALQASPAAAKIFLHDNQIPELGSLIIQEDLANTLESIAREGRDGFYRGPIAQMMVDAVQQDGGIWTLDDLANYQLVERQPIQAQIGDFTITSAALPSAGGKLLVSMLKQLELLDYQQANPQQQHHYLAEVMRRAYRDRNLYLGDADFVDIPDYLTTQAYAQQNIADIDHYQASDSEQMWDGFANKGQDTTHFSIIDAQGNRVAATLSINYPFGSGYVAVGTGVLLNDEMDDFSAQAGTPNAYELVSESANAIEPYKRPLSSMTPTFIENDSRVAVLGTPGGSRIITMVLHGVLAFMEGENAQGMVNRPRLHHQFLPDRIQLESPGFSASAAADLRQRGHTVQVLNRQFGNMQVVLRDNRTGITEAASDPRGEGSSAVLSQTISD</sequence>
<comment type="catalytic activity">
    <reaction evidence="2 7">
        <text>glutathione + H2O = L-cysteinylglycine + L-glutamate</text>
        <dbReference type="Rhea" id="RHEA:28807"/>
        <dbReference type="ChEBI" id="CHEBI:15377"/>
        <dbReference type="ChEBI" id="CHEBI:29985"/>
        <dbReference type="ChEBI" id="CHEBI:57925"/>
        <dbReference type="ChEBI" id="CHEBI:61694"/>
        <dbReference type="EC" id="3.4.19.13"/>
    </reaction>
</comment>
<dbReference type="PANTHER" id="PTHR43199:SF6">
    <property type="entry name" value="GLUTATHIONE HYDROLASE PROENZYME"/>
    <property type="match status" value="1"/>
</dbReference>
<dbReference type="RefSeq" id="WP_009726425.1">
    <property type="nucleotide sequence ID" value="NZ_APHR01000035.1"/>
</dbReference>
<feature type="active site" description="Nucleophile" evidence="5">
    <location>
        <position position="391"/>
    </location>
</feature>
<evidence type="ECO:0000313" key="10">
    <source>
        <dbReference type="Proteomes" id="UP000012019"/>
    </source>
</evidence>
<dbReference type="eggNOG" id="COG0405">
    <property type="taxonomic scope" value="Bacteria"/>
</dbReference>
<evidence type="ECO:0000256" key="5">
    <source>
        <dbReference type="PIRSR" id="PIRSR600101-1"/>
    </source>
</evidence>
<evidence type="ECO:0000256" key="2">
    <source>
        <dbReference type="ARBA" id="ARBA00001089"/>
    </source>
</evidence>
<evidence type="ECO:0000256" key="6">
    <source>
        <dbReference type="PIRSR" id="PIRSR600101-2"/>
    </source>
</evidence>
<protein>
    <recommendedName>
        <fullName evidence="7">Glutathione hydrolase proenzyme</fullName>
        <ecNumber evidence="7">2.3.2.2</ecNumber>
        <ecNumber evidence="7">3.4.19.13</ecNumber>
    </recommendedName>
    <component>
        <recommendedName>
            <fullName evidence="7">Glutathione hydrolase large chain</fullName>
        </recommendedName>
    </component>
    <component>
        <recommendedName>
            <fullName evidence="7">Glutathione hydrolase small chain</fullName>
        </recommendedName>
    </component>
</protein>
<evidence type="ECO:0000256" key="4">
    <source>
        <dbReference type="ARBA" id="ARBA00047417"/>
    </source>
</evidence>
<dbReference type="Pfam" id="PF01019">
    <property type="entry name" value="G_glu_transpept"/>
    <property type="match status" value="1"/>
</dbReference>
<evidence type="ECO:0000256" key="1">
    <source>
        <dbReference type="ARBA" id="ARBA00001049"/>
    </source>
</evidence>
<dbReference type="InterPro" id="IPR000101">
    <property type="entry name" value="GGT_peptidase"/>
</dbReference>
<comment type="similarity">
    <text evidence="7">Belongs to the gamma-glutamyltransferase family.</text>
</comment>
<feature type="binding site" evidence="6">
    <location>
        <position position="120"/>
    </location>
    <ligand>
        <name>L-glutamate</name>
        <dbReference type="ChEBI" id="CHEBI:29985"/>
    </ligand>
</feature>
<feature type="binding site" evidence="6">
    <location>
        <begin position="409"/>
        <end position="411"/>
    </location>
    <ligand>
        <name>L-glutamate</name>
        <dbReference type="ChEBI" id="CHEBI:29985"/>
    </ligand>
</feature>
<dbReference type="Gene3D" id="3.60.20.40">
    <property type="match status" value="1"/>
</dbReference>
<feature type="region of interest" description="Disordered" evidence="8">
    <location>
        <begin position="564"/>
        <end position="586"/>
    </location>
</feature>
<dbReference type="AlphaFoldDB" id="M7PRL3"/>
<feature type="binding site" evidence="6">
    <location>
        <begin position="462"/>
        <end position="463"/>
    </location>
    <ligand>
        <name>L-glutamate</name>
        <dbReference type="ChEBI" id="CHEBI:29985"/>
    </ligand>
</feature>
<keyword evidence="7" id="KW-0808">Transferase</keyword>
<comment type="caution">
    <text evidence="9">The sequence shown here is derived from an EMBL/GenBank/DDBJ whole genome shotgun (WGS) entry which is preliminary data.</text>
</comment>
<dbReference type="Proteomes" id="UP000012019">
    <property type="component" value="Unassembled WGS sequence"/>
</dbReference>
<keyword evidence="7" id="KW-0378">Hydrolase</keyword>
<dbReference type="SUPFAM" id="SSF56235">
    <property type="entry name" value="N-terminal nucleophile aminohydrolases (Ntn hydrolases)"/>
    <property type="match status" value="1"/>
</dbReference>
<dbReference type="NCBIfam" id="TIGR00066">
    <property type="entry name" value="g_glut_trans"/>
    <property type="match status" value="1"/>
</dbReference>
<comment type="catalytic activity">
    <reaction evidence="1 7">
        <text>an S-substituted glutathione + H2O = an S-substituted L-cysteinylglycine + L-glutamate</text>
        <dbReference type="Rhea" id="RHEA:59468"/>
        <dbReference type="ChEBI" id="CHEBI:15377"/>
        <dbReference type="ChEBI" id="CHEBI:29985"/>
        <dbReference type="ChEBI" id="CHEBI:90779"/>
        <dbReference type="ChEBI" id="CHEBI:143103"/>
        <dbReference type="EC" id="3.4.19.13"/>
    </reaction>
</comment>
<keyword evidence="10" id="KW-1185">Reference proteome</keyword>
<comment type="pathway">
    <text evidence="7">Sulfur metabolism; glutathione metabolism.</text>
</comment>
<dbReference type="PANTHER" id="PTHR43199">
    <property type="entry name" value="GLUTATHIONE HYDROLASE"/>
    <property type="match status" value="1"/>
</dbReference>
<comment type="catalytic activity">
    <reaction evidence="4 7">
        <text>an N-terminal (5-L-glutamyl)-[peptide] + an alpha-amino acid = 5-L-glutamyl amino acid + an N-terminal L-alpha-aminoacyl-[peptide]</text>
        <dbReference type="Rhea" id="RHEA:23904"/>
        <dbReference type="Rhea" id="RHEA-COMP:9780"/>
        <dbReference type="Rhea" id="RHEA-COMP:9795"/>
        <dbReference type="ChEBI" id="CHEBI:77644"/>
        <dbReference type="ChEBI" id="CHEBI:78597"/>
        <dbReference type="ChEBI" id="CHEBI:78599"/>
        <dbReference type="ChEBI" id="CHEBI:78608"/>
        <dbReference type="EC" id="2.3.2.2"/>
    </reaction>
</comment>
<dbReference type="STRING" id="1286106.MPL1_07179"/>
<keyword evidence="7" id="KW-0865">Zymogen</keyword>
<dbReference type="InterPro" id="IPR043138">
    <property type="entry name" value="GGT_lsub"/>
</dbReference>
<dbReference type="InterPro" id="IPR051792">
    <property type="entry name" value="GGT_bact"/>
</dbReference>
<keyword evidence="3 7" id="KW-0012">Acyltransferase</keyword>
<dbReference type="InterPro" id="IPR043137">
    <property type="entry name" value="GGT_ssub_C"/>
</dbReference>
<dbReference type="PRINTS" id="PR01210">
    <property type="entry name" value="GGTRANSPTASE"/>
</dbReference>
<dbReference type="EC" id="2.3.2.2" evidence="7"/>
<accession>M7PRL3</accession>
<dbReference type="GO" id="GO:0036374">
    <property type="term" value="F:glutathione hydrolase activity"/>
    <property type="evidence" value="ECO:0007669"/>
    <property type="project" value="UniProtKB-UniRule"/>
</dbReference>
<organism evidence="9 10">
    <name type="scientific">Methylophaga lonarensis MPL</name>
    <dbReference type="NCBI Taxonomy" id="1286106"/>
    <lineage>
        <taxon>Bacteria</taxon>
        <taxon>Pseudomonadati</taxon>
        <taxon>Pseudomonadota</taxon>
        <taxon>Gammaproteobacteria</taxon>
        <taxon>Thiotrichales</taxon>
        <taxon>Piscirickettsiaceae</taxon>
        <taxon>Methylophaga</taxon>
    </lineage>
</organism>
<dbReference type="EMBL" id="APHR01000035">
    <property type="protein sequence ID" value="EMR13084.1"/>
    <property type="molecule type" value="Genomic_DNA"/>
</dbReference>
<name>M7PRL3_9GAMM</name>
<comment type="subunit">
    <text evidence="7">This enzyme consists of two polypeptide chains, which are synthesized in precursor form from a single polypeptide.</text>
</comment>
<feature type="binding site" evidence="6">
    <location>
        <position position="433"/>
    </location>
    <ligand>
        <name>L-glutamate</name>
        <dbReference type="ChEBI" id="CHEBI:29985"/>
    </ligand>
</feature>
<dbReference type="InterPro" id="IPR029055">
    <property type="entry name" value="Ntn_hydrolases_N"/>
</dbReference>
<evidence type="ECO:0000256" key="8">
    <source>
        <dbReference type="SAM" id="MobiDB-lite"/>
    </source>
</evidence>
<dbReference type="Gene3D" id="1.10.246.130">
    <property type="match status" value="1"/>
</dbReference>
<dbReference type="GO" id="GO:0006751">
    <property type="term" value="P:glutathione catabolic process"/>
    <property type="evidence" value="ECO:0007669"/>
    <property type="project" value="UniProtKB-UniRule"/>
</dbReference>
<comment type="PTM">
    <text evidence="7">Cleaved by autocatalysis into a large and a small subunit.</text>
</comment>